<accession>A0A4Y7QAG2</accession>
<organism evidence="2 3">
    <name type="scientific">Rickenella mellea</name>
    <dbReference type="NCBI Taxonomy" id="50990"/>
    <lineage>
        <taxon>Eukaryota</taxon>
        <taxon>Fungi</taxon>
        <taxon>Dikarya</taxon>
        <taxon>Basidiomycota</taxon>
        <taxon>Agaricomycotina</taxon>
        <taxon>Agaricomycetes</taxon>
        <taxon>Hymenochaetales</taxon>
        <taxon>Rickenellaceae</taxon>
        <taxon>Rickenella</taxon>
    </lineage>
</organism>
<protein>
    <submittedName>
        <fullName evidence="2">Uncharacterized protein</fullName>
    </submittedName>
</protein>
<feature type="region of interest" description="Disordered" evidence="1">
    <location>
        <begin position="168"/>
        <end position="192"/>
    </location>
</feature>
<dbReference type="Proteomes" id="UP000294933">
    <property type="component" value="Unassembled WGS sequence"/>
</dbReference>
<evidence type="ECO:0000313" key="2">
    <source>
        <dbReference type="EMBL" id="TDL24647.1"/>
    </source>
</evidence>
<name>A0A4Y7QAG2_9AGAM</name>
<evidence type="ECO:0000313" key="3">
    <source>
        <dbReference type="Proteomes" id="UP000294933"/>
    </source>
</evidence>
<evidence type="ECO:0000256" key="1">
    <source>
        <dbReference type="SAM" id="MobiDB-lite"/>
    </source>
</evidence>
<feature type="region of interest" description="Disordered" evidence="1">
    <location>
        <begin position="57"/>
        <end position="85"/>
    </location>
</feature>
<feature type="compositionally biased region" description="Low complexity" evidence="1">
    <location>
        <begin position="59"/>
        <end position="72"/>
    </location>
</feature>
<feature type="compositionally biased region" description="Basic residues" evidence="1">
    <location>
        <begin position="173"/>
        <end position="185"/>
    </location>
</feature>
<dbReference type="AlphaFoldDB" id="A0A4Y7QAG2"/>
<keyword evidence="3" id="KW-1185">Reference proteome</keyword>
<reference evidence="2 3" key="1">
    <citation type="submission" date="2018-06" db="EMBL/GenBank/DDBJ databases">
        <title>A transcriptomic atlas of mushroom development highlights an independent origin of complex multicellularity.</title>
        <authorList>
            <consortium name="DOE Joint Genome Institute"/>
            <person name="Krizsan K."/>
            <person name="Almasi E."/>
            <person name="Merenyi Z."/>
            <person name="Sahu N."/>
            <person name="Viragh M."/>
            <person name="Koszo T."/>
            <person name="Mondo S."/>
            <person name="Kiss B."/>
            <person name="Balint B."/>
            <person name="Kues U."/>
            <person name="Barry K."/>
            <person name="Hegedus J.C."/>
            <person name="Henrissat B."/>
            <person name="Johnson J."/>
            <person name="Lipzen A."/>
            <person name="Ohm R."/>
            <person name="Nagy I."/>
            <person name="Pangilinan J."/>
            <person name="Yan J."/>
            <person name="Xiong Y."/>
            <person name="Grigoriev I.V."/>
            <person name="Hibbett D.S."/>
            <person name="Nagy L.G."/>
        </authorList>
    </citation>
    <scope>NUCLEOTIDE SEQUENCE [LARGE SCALE GENOMIC DNA]</scope>
    <source>
        <strain evidence="2 3">SZMC22713</strain>
    </source>
</reference>
<dbReference type="VEuPathDB" id="FungiDB:BD410DRAFT_786177"/>
<sequence length="216" mass="23963">MSLDVALLETVVVIAFLCSPFQSMHSLCLSSTYVRRILTRCHQIYDRSKSFLALGRSGGTTASTADADATRSNELPPVTGSADVGTTAEALGRRVNTGASNDLRFSVAFVGAEQIETSDAEENDDEALQATIQTCEFDGYESAAESLFQSSPRHPQFLIRRMATFSRDQPQHLPRRRKPRTRTRQLRSPPAERVARTQRMSFLIPAVCSFYFIHGL</sequence>
<proteinExistence type="predicted"/>
<dbReference type="EMBL" id="ML170166">
    <property type="protein sequence ID" value="TDL24647.1"/>
    <property type="molecule type" value="Genomic_DNA"/>
</dbReference>
<gene>
    <name evidence="2" type="ORF">BD410DRAFT_786177</name>
</gene>